<dbReference type="OrthoDB" id="163768at2"/>
<dbReference type="Pfam" id="PF16976">
    <property type="entry name" value="RcpC"/>
    <property type="match status" value="1"/>
</dbReference>
<protein>
    <submittedName>
        <fullName evidence="2">Flp pilus assembly protein CpaB</fullName>
    </submittedName>
</protein>
<dbReference type="SMART" id="SM00858">
    <property type="entry name" value="SAF"/>
    <property type="match status" value="1"/>
</dbReference>
<proteinExistence type="predicted"/>
<reference evidence="2 3" key="1">
    <citation type="submission" date="2015-09" db="EMBL/GenBank/DDBJ databases">
        <authorList>
            <person name="Jackson K.R."/>
            <person name="Lunt B.L."/>
            <person name="Fisher J.N.B."/>
            <person name="Gardner A.V."/>
            <person name="Bailey M.E."/>
            <person name="Deus L.M."/>
            <person name="Earl A.S."/>
            <person name="Gibby P.D."/>
            <person name="Hartmann K.A."/>
            <person name="Liu J.E."/>
            <person name="Manci A.M."/>
            <person name="Nielsen D.A."/>
            <person name="Solomon M.B."/>
            <person name="Breakwell D.P."/>
            <person name="Burnett S.H."/>
            <person name="Grose J.H."/>
        </authorList>
    </citation>
    <scope>NUCLEOTIDE SEQUENCE [LARGE SCALE GENOMIC DNA]</scope>
    <source>
        <strain evidence="2 3">CECT 7799</strain>
    </source>
</reference>
<gene>
    <name evidence="2" type="ORF">JSE7799_00061</name>
</gene>
<dbReference type="InterPro" id="IPR013974">
    <property type="entry name" value="SAF"/>
</dbReference>
<evidence type="ECO:0000313" key="3">
    <source>
        <dbReference type="Proteomes" id="UP000049455"/>
    </source>
</evidence>
<dbReference type="InterPro" id="IPR031571">
    <property type="entry name" value="RcpC_dom"/>
</dbReference>
<dbReference type="NCBIfam" id="TIGR03177">
    <property type="entry name" value="pilus_cpaB"/>
    <property type="match status" value="1"/>
</dbReference>
<dbReference type="AlphaFoldDB" id="A0A0M7B4Z7"/>
<dbReference type="CDD" id="cd11614">
    <property type="entry name" value="SAF_CpaB_FlgA_like"/>
    <property type="match status" value="1"/>
</dbReference>
<evidence type="ECO:0000313" key="2">
    <source>
        <dbReference type="EMBL" id="CUH08451.1"/>
    </source>
</evidence>
<dbReference type="InterPro" id="IPR017592">
    <property type="entry name" value="Pilus_assmbl_Flp-typ_CpaB"/>
</dbReference>
<dbReference type="Pfam" id="PF08666">
    <property type="entry name" value="SAF"/>
    <property type="match status" value="1"/>
</dbReference>
<accession>A0A0M7B4Z7</accession>
<feature type="domain" description="SAF" evidence="1">
    <location>
        <begin position="45"/>
        <end position="113"/>
    </location>
</feature>
<sequence>MRLIFGLLLLVGLGLAGFAINTAKGRFEAYDSALNESKSQIIDVREVYVVNKQMSYGDELTPDDVTAVPWPVVALPPGSFETYEDVFPETAKGPRTVLRVMERYEPILAVKVTAPGEEAGLAATLTPGMRAFTLQVDVNSGVSGFLRPGDRVDVYWTGNGDHGGITRLIHTSLPLIAVDQQTDEERNSPTIARNVTVEAPPSVIAKLAQAQATGRLTMALVGVKDDTEAEVVEADVSTFLGVREPVQRREVCYAKVRRAGAQEASQVEIPCANSG</sequence>
<dbReference type="STRING" id="313367.JSE7799_00061"/>
<keyword evidence="3" id="KW-1185">Reference proteome</keyword>
<evidence type="ECO:0000259" key="1">
    <source>
        <dbReference type="SMART" id="SM00858"/>
    </source>
</evidence>
<dbReference type="EMBL" id="CYPR01000002">
    <property type="protein sequence ID" value="CUH08451.1"/>
    <property type="molecule type" value="Genomic_DNA"/>
</dbReference>
<organism evidence="2 3">
    <name type="scientific">Jannaschia seosinensis</name>
    <dbReference type="NCBI Taxonomy" id="313367"/>
    <lineage>
        <taxon>Bacteria</taxon>
        <taxon>Pseudomonadati</taxon>
        <taxon>Pseudomonadota</taxon>
        <taxon>Alphaproteobacteria</taxon>
        <taxon>Rhodobacterales</taxon>
        <taxon>Roseobacteraceae</taxon>
        <taxon>Jannaschia</taxon>
    </lineage>
</organism>
<name>A0A0M7B4Z7_9RHOB</name>
<dbReference type="Proteomes" id="UP000049455">
    <property type="component" value="Unassembled WGS sequence"/>
</dbReference>